<dbReference type="AlphaFoldDB" id="A6DJM8"/>
<dbReference type="GO" id="GO:0015628">
    <property type="term" value="P:protein secretion by the type II secretion system"/>
    <property type="evidence" value="ECO:0007669"/>
    <property type="project" value="InterPro"/>
</dbReference>
<evidence type="ECO:0000259" key="9">
    <source>
        <dbReference type="Pfam" id="PF08334"/>
    </source>
</evidence>
<dbReference type="NCBIfam" id="TIGR01710">
    <property type="entry name" value="typeII_sec_gspG"/>
    <property type="match status" value="1"/>
</dbReference>
<dbReference type="InterPro" id="IPR045584">
    <property type="entry name" value="Pilin-like"/>
</dbReference>
<proteinExistence type="predicted"/>
<dbReference type="GO" id="GO:0005886">
    <property type="term" value="C:plasma membrane"/>
    <property type="evidence" value="ECO:0007669"/>
    <property type="project" value="UniProtKB-SubCell"/>
</dbReference>
<evidence type="ECO:0000256" key="7">
    <source>
        <dbReference type="ARBA" id="ARBA00023136"/>
    </source>
</evidence>
<evidence type="ECO:0000256" key="1">
    <source>
        <dbReference type="ARBA" id="ARBA00004377"/>
    </source>
</evidence>
<dbReference type="InterPro" id="IPR013545">
    <property type="entry name" value="T2SS_protein-GspG_C"/>
</dbReference>
<dbReference type="eggNOG" id="COG2165">
    <property type="taxonomic scope" value="Bacteria"/>
</dbReference>
<dbReference type="PRINTS" id="PR00813">
    <property type="entry name" value="BCTERIALGSPG"/>
</dbReference>
<dbReference type="EMBL" id="ABCK01000006">
    <property type="protein sequence ID" value="EDM28102.1"/>
    <property type="molecule type" value="Genomic_DNA"/>
</dbReference>
<evidence type="ECO:0000256" key="2">
    <source>
        <dbReference type="ARBA" id="ARBA00022475"/>
    </source>
</evidence>
<dbReference type="STRING" id="313628.LNTAR_12136"/>
<organism evidence="10 11">
    <name type="scientific">Lentisphaera araneosa HTCC2155</name>
    <dbReference type="NCBI Taxonomy" id="313628"/>
    <lineage>
        <taxon>Bacteria</taxon>
        <taxon>Pseudomonadati</taxon>
        <taxon>Lentisphaerota</taxon>
        <taxon>Lentisphaeria</taxon>
        <taxon>Lentisphaerales</taxon>
        <taxon>Lentisphaeraceae</taxon>
        <taxon>Lentisphaera</taxon>
    </lineage>
</organism>
<dbReference type="GO" id="GO:0015627">
    <property type="term" value="C:type II protein secretion system complex"/>
    <property type="evidence" value="ECO:0007669"/>
    <property type="project" value="InterPro"/>
</dbReference>
<dbReference type="Gene3D" id="3.30.700.10">
    <property type="entry name" value="Glycoprotein, Type 4 Pilin"/>
    <property type="match status" value="1"/>
</dbReference>
<feature type="domain" description="Type II secretion system protein GspG C-terminal" evidence="9">
    <location>
        <begin position="27"/>
        <end position="127"/>
    </location>
</feature>
<keyword evidence="4" id="KW-0997">Cell inner membrane</keyword>
<dbReference type="RefSeq" id="WP_007278095.1">
    <property type="nucleotide sequence ID" value="NZ_ABCK01000006.1"/>
</dbReference>
<keyword evidence="2" id="KW-1003">Cell membrane</keyword>
<evidence type="ECO:0000256" key="8">
    <source>
        <dbReference type="SAM" id="Phobius"/>
    </source>
</evidence>
<evidence type="ECO:0000256" key="4">
    <source>
        <dbReference type="ARBA" id="ARBA00022519"/>
    </source>
</evidence>
<comment type="subcellular location">
    <subcellularLocation>
        <location evidence="1">Cell inner membrane</location>
        <topology evidence="1">Single-pass membrane protein</topology>
    </subcellularLocation>
</comment>
<keyword evidence="11" id="KW-1185">Reference proteome</keyword>
<dbReference type="SUPFAM" id="SSF54523">
    <property type="entry name" value="Pili subunits"/>
    <property type="match status" value="1"/>
</dbReference>
<keyword evidence="6 8" id="KW-1133">Transmembrane helix</keyword>
<accession>A6DJM8</accession>
<sequence length="133" mass="14569">MKKSFSLIEIIIVVTIISAIVAIVAPRILGKGDEAKVNLTQSELSNLTGVIDLFKLNTGQLPEALDELVENTRDLKGWKQQADSVPVDQWNNAIIYEKTSNNRYGFQLMSYGADGQPGGEGPNADIIVPEIKR</sequence>
<keyword evidence="7 8" id="KW-0472">Membrane</keyword>
<keyword evidence="3" id="KW-0488">Methylation</keyword>
<evidence type="ECO:0000256" key="5">
    <source>
        <dbReference type="ARBA" id="ARBA00022692"/>
    </source>
</evidence>
<evidence type="ECO:0000313" key="11">
    <source>
        <dbReference type="Proteomes" id="UP000004947"/>
    </source>
</evidence>
<dbReference type="InterPro" id="IPR010054">
    <property type="entry name" value="Type2_sec_GspG"/>
</dbReference>
<gene>
    <name evidence="10" type="ORF">LNTAR_12136</name>
</gene>
<evidence type="ECO:0000256" key="6">
    <source>
        <dbReference type="ARBA" id="ARBA00022989"/>
    </source>
</evidence>
<dbReference type="InterPro" id="IPR000983">
    <property type="entry name" value="Bac_GSPG_pilin"/>
</dbReference>
<comment type="caution">
    <text evidence="10">The sequence shown here is derived from an EMBL/GenBank/DDBJ whole genome shotgun (WGS) entry which is preliminary data.</text>
</comment>
<reference evidence="10 11" key="1">
    <citation type="journal article" date="2010" name="J. Bacteriol.">
        <title>Genome sequence of Lentisphaera araneosa HTCC2155T, the type species of the order Lentisphaerales in the phylum Lentisphaerae.</title>
        <authorList>
            <person name="Thrash J.C."/>
            <person name="Cho J.C."/>
            <person name="Vergin K.L."/>
            <person name="Morris R.M."/>
            <person name="Giovannoni S.J."/>
        </authorList>
    </citation>
    <scope>NUCLEOTIDE SEQUENCE [LARGE SCALE GENOMIC DNA]</scope>
    <source>
        <strain evidence="10 11">HTCC2155</strain>
    </source>
</reference>
<dbReference type="Pfam" id="PF08334">
    <property type="entry name" value="T2SSG"/>
    <property type="match status" value="1"/>
</dbReference>
<keyword evidence="5 8" id="KW-0812">Transmembrane</keyword>
<protein>
    <submittedName>
        <fullName evidence="10">General secretion pathway protein G</fullName>
    </submittedName>
</protein>
<evidence type="ECO:0000256" key="3">
    <source>
        <dbReference type="ARBA" id="ARBA00022481"/>
    </source>
</evidence>
<dbReference type="OrthoDB" id="9795612at2"/>
<dbReference type="Proteomes" id="UP000004947">
    <property type="component" value="Unassembled WGS sequence"/>
</dbReference>
<feature type="transmembrane region" description="Helical" evidence="8">
    <location>
        <begin position="7"/>
        <end position="29"/>
    </location>
</feature>
<name>A6DJM8_9BACT</name>
<evidence type="ECO:0000313" key="10">
    <source>
        <dbReference type="EMBL" id="EDM28102.1"/>
    </source>
</evidence>